<dbReference type="AlphaFoldDB" id="A0A0K3C889"/>
<dbReference type="PANTHER" id="PTHR40370:SF1">
    <property type="entry name" value="DUF3074 DOMAIN-CONTAINING PROTEIN"/>
    <property type="match status" value="1"/>
</dbReference>
<gene>
    <name evidence="3" type="primary">FGENESH: predicted gene_1.678</name>
    <name evidence="3" type="ORF">BN2166_0006780</name>
</gene>
<name>A0A0K3C889_RHOTO</name>
<dbReference type="EMBL" id="CWKI01000001">
    <property type="protein sequence ID" value="CTR04817.1"/>
    <property type="molecule type" value="Genomic_DNA"/>
</dbReference>
<dbReference type="Proteomes" id="UP000199069">
    <property type="component" value="Unassembled WGS sequence"/>
</dbReference>
<dbReference type="PANTHER" id="PTHR40370">
    <property type="entry name" value="EXPRESSED PROTEIN"/>
    <property type="match status" value="1"/>
</dbReference>
<evidence type="ECO:0000313" key="3">
    <source>
        <dbReference type="EMBL" id="CTR04817.1"/>
    </source>
</evidence>
<dbReference type="Pfam" id="PF11274">
    <property type="entry name" value="DUF3074"/>
    <property type="match status" value="1"/>
</dbReference>
<dbReference type="Gene3D" id="3.30.530.20">
    <property type="match status" value="1"/>
</dbReference>
<feature type="region of interest" description="Disordered" evidence="1">
    <location>
        <begin position="58"/>
        <end position="87"/>
    </location>
</feature>
<evidence type="ECO:0000313" key="4">
    <source>
        <dbReference type="Proteomes" id="UP000199069"/>
    </source>
</evidence>
<proteinExistence type="predicted"/>
<evidence type="ECO:0000256" key="1">
    <source>
        <dbReference type="SAM" id="MobiDB-lite"/>
    </source>
</evidence>
<reference evidence="3 4" key="1">
    <citation type="submission" date="2015-07" db="EMBL/GenBank/DDBJ databases">
        <authorList>
            <person name="Cajimat M.N.B."/>
            <person name="Milazzo M.L."/>
            <person name="Fulhorst C.F."/>
        </authorList>
    </citation>
    <scope>NUCLEOTIDE SEQUENCE [LARGE SCALE GENOMIC DNA]</scope>
    <source>
        <strain evidence="3">Single colony</strain>
    </source>
</reference>
<organism evidence="3 4">
    <name type="scientific">Rhodotorula toruloides</name>
    <name type="common">Yeast</name>
    <name type="synonym">Rhodosporidium toruloides</name>
    <dbReference type="NCBI Taxonomy" id="5286"/>
    <lineage>
        <taxon>Eukaryota</taxon>
        <taxon>Fungi</taxon>
        <taxon>Dikarya</taxon>
        <taxon>Basidiomycota</taxon>
        <taxon>Pucciniomycotina</taxon>
        <taxon>Microbotryomycetes</taxon>
        <taxon>Sporidiobolales</taxon>
        <taxon>Sporidiobolaceae</taxon>
        <taxon>Rhodotorula</taxon>
    </lineage>
</organism>
<dbReference type="SUPFAM" id="SSF55961">
    <property type="entry name" value="Bet v1-like"/>
    <property type="match status" value="1"/>
</dbReference>
<evidence type="ECO:0000259" key="2">
    <source>
        <dbReference type="Pfam" id="PF11274"/>
    </source>
</evidence>
<feature type="domain" description="DUF3074" evidence="2">
    <location>
        <begin position="90"/>
        <end position="248"/>
    </location>
</feature>
<protein>
    <submittedName>
        <fullName evidence="3">BY PROTMAP: gi|472588341|gb|EMS25813.1| START-like domain containing protein [Rhodosporidium toruloides NP11]</fullName>
    </submittedName>
</protein>
<accession>A0A0K3C889</accession>
<sequence length="251" mass="27289">MASPLRLTPVKLEALPQSSSEPSYQSYVDAAVSAALDLVTSLPSPTSPTSDRWAAGKTFQTGGPAPVHTYSTRSAAQPPPGSGETEGLRWHARKSVHRGESAPSYEAFERGLLRDHSVNEAKYIESCTEARKIKVINEGELEGANRDFTFLLLTTPLPPRPSASDSARTLRSFMVISLPVEHPAEKGYVRGRYVSVEHVQKLDEAEGGGIEWVMAVSSSAGGMVPRIISEKVMPSKISEDVPSFIEWVRKQ</sequence>
<keyword evidence="4" id="KW-1185">Reference proteome</keyword>
<dbReference type="InterPro" id="IPR023393">
    <property type="entry name" value="START-like_dom_sf"/>
</dbReference>
<feature type="region of interest" description="Disordered" evidence="1">
    <location>
        <begin position="1"/>
        <end position="24"/>
    </location>
</feature>
<dbReference type="InterPro" id="IPR024500">
    <property type="entry name" value="DUF3074"/>
</dbReference>
<dbReference type="OMA" id="WHLRESQ"/>